<name>A0A9N9DRR8_FUNMO</name>
<evidence type="ECO:0000313" key="1">
    <source>
        <dbReference type="EMBL" id="CAG8645784.1"/>
    </source>
</evidence>
<proteinExistence type="predicted"/>
<dbReference type="Proteomes" id="UP000789375">
    <property type="component" value="Unassembled WGS sequence"/>
</dbReference>
<sequence>STSADNYLKWLKAVVKWKKIRKVPKDFYLICYLSNMAESDILIVFHFSIVDKILLDREDYILLDKNEKDDEFKKQKSYILNI</sequence>
<keyword evidence="2" id="KW-1185">Reference proteome</keyword>
<evidence type="ECO:0000313" key="2">
    <source>
        <dbReference type="Proteomes" id="UP000789375"/>
    </source>
</evidence>
<gene>
    <name evidence="1" type="ORF">FMOSSE_LOCUS11223</name>
</gene>
<dbReference type="EMBL" id="CAJVPP010004216">
    <property type="protein sequence ID" value="CAG8645784.1"/>
    <property type="molecule type" value="Genomic_DNA"/>
</dbReference>
<reference evidence="1" key="1">
    <citation type="submission" date="2021-06" db="EMBL/GenBank/DDBJ databases">
        <authorList>
            <person name="Kallberg Y."/>
            <person name="Tangrot J."/>
            <person name="Rosling A."/>
        </authorList>
    </citation>
    <scope>NUCLEOTIDE SEQUENCE</scope>
    <source>
        <strain evidence="1">87-6 pot B 2015</strain>
    </source>
</reference>
<dbReference type="AlphaFoldDB" id="A0A9N9DRR8"/>
<feature type="non-terminal residue" evidence="1">
    <location>
        <position position="1"/>
    </location>
</feature>
<accession>A0A9N9DRR8</accession>
<comment type="caution">
    <text evidence="1">The sequence shown here is derived from an EMBL/GenBank/DDBJ whole genome shotgun (WGS) entry which is preliminary data.</text>
</comment>
<protein>
    <submittedName>
        <fullName evidence="1">5576_t:CDS:1</fullName>
    </submittedName>
</protein>
<organism evidence="1 2">
    <name type="scientific">Funneliformis mosseae</name>
    <name type="common">Endomycorrhizal fungus</name>
    <name type="synonym">Glomus mosseae</name>
    <dbReference type="NCBI Taxonomy" id="27381"/>
    <lineage>
        <taxon>Eukaryota</taxon>
        <taxon>Fungi</taxon>
        <taxon>Fungi incertae sedis</taxon>
        <taxon>Mucoromycota</taxon>
        <taxon>Glomeromycotina</taxon>
        <taxon>Glomeromycetes</taxon>
        <taxon>Glomerales</taxon>
        <taxon>Glomeraceae</taxon>
        <taxon>Funneliformis</taxon>
    </lineage>
</organism>